<dbReference type="Gene3D" id="1.20.120.350">
    <property type="entry name" value="Voltage-gated potassium channels. Chain C"/>
    <property type="match status" value="1"/>
</dbReference>
<dbReference type="SUPFAM" id="SSF81324">
    <property type="entry name" value="Voltage-gated potassium channels"/>
    <property type="match status" value="1"/>
</dbReference>
<feature type="transmembrane region" description="Helical" evidence="5">
    <location>
        <begin position="50"/>
        <end position="69"/>
    </location>
</feature>
<keyword evidence="3 5" id="KW-1133">Transmembrane helix</keyword>
<evidence type="ECO:0000256" key="2">
    <source>
        <dbReference type="ARBA" id="ARBA00022692"/>
    </source>
</evidence>
<feature type="transmembrane region" description="Helical" evidence="5">
    <location>
        <begin position="20"/>
        <end position="44"/>
    </location>
</feature>
<keyword evidence="8" id="KW-1185">Reference proteome</keyword>
<organism evidence="7 8">
    <name type="scientific">Hwanghaeella grinnelliae</name>
    <dbReference type="NCBI Taxonomy" id="2500179"/>
    <lineage>
        <taxon>Bacteria</taxon>
        <taxon>Pseudomonadati</taxon>
        <taxon>Pseudomonadota</taxon>
        <taxon>Alphaproteobacteria</taxon>
        <taxon>Rhodospirillales</taxon>
        <taxon>Rhodospirillaceae</taxon>
        <taxon>Hwanghaeella</taxon>
    </lineage>
</organism>
<evidence type="ECO:0000259" key="6">
    <source>
        <dbReference type="Pfam" id="PF00520"/>
    </source>
</evidence>
<dbReference type="GO" id="GO:0005248">
    <property type="term" value="F:voltage-gated sodium channel activity"/>
    <property type="evidence" value="ECO:0007669"/>
    <property type="project" value="TreeGrafter"/>
</dbReference>
<evidence type="ECO:0000313" key="8">
    <source>
        <dbReference type="Proteomes" id="UP000287447"/>
    </source>
</evidence>
<feature type="transmembrane region" description="Helical" evidence="5">
    <location>
        <begin position="197"/>
        <end position="221"/>
    </location>
</feature>
<dbReference type="PANTHER" id="PTHR10037:SF62">
    <property type="entry name" value="SODIUM CHANNEL PROTEIN 60E"/>
    <property type="match status" value="1"/>
</dbReference>
<dbReference type="Gene3D" id="1.10.287.70">
    <property type="match status" value="1"/>
</dbReference>
<dbReference type="InterPro" id="IPR043203">
    <property type="entry name" value="VGCC_Ca_Na"/>
</dbReference>
<comment type="caution">
    <text evidence="7">The sequence shown here is derived from an EMBL/GenBank/DDBJ whole genome shotgun (WGS) entry which is preliminary data.</text>
</comment>
<dbReference type="Pfam" id="PF00520">
    <property type="entry name" value="Ion_trans"/>
    <property type="match status" value="1"/>
</dbReference>
<feature type="transmembrane region" description="Helical" evidence="5">
    <location>
        <begin position="158"/>
        <end position="177"/>
    </location>
</feature>
<dbReference type="PANTHER" id="PTHR10037">
    <property type="entry name" value="VOLTAGE-GATED CATION CHANNEL CALCIUM AND SODIUM"/>
    <property type="match status" value="1"/>
</dbReference>
<feature type="domain" description="Ion transport" evidence="6">
    <location>
        <begin position="16"/>
        <end position="228"/>
    </location>
</feature>
<evidence type="ECO:0000256" key="5">
    <source>
        <dbReference type="SAM" id="Phobius"/>
    </source>
</evidence>
<dbReference type="OrthoDB" id="5297065at2"/>
<dbReference type="InterPro" id="IPR027359">
    <property type="entry name" value="Volt_channel_dom_sf"/>
</dbReference>
<evidence type="ECO:0000256" key="4">
    <source>
        <dbReference type="ARBA" id="ARBA00023136"/>
    </source>
</evidence>
<dbReference type="InterPro" id="IPR005821">
    <property type="entry name" value="Ion_trans_dom"/>
</dbReference>
<keyword evidence="2 5" id="KW-0812">Transmembrane</keyword>
<protein>
    <submittedName>
        <fullName evidence="7">Ion transporter</fullName>
    </submittedName>
</protein>
<feature type="transmembrane region" description="Helical" evidence="5">
    <location>
        <begin position="122"/>
        <end position="146"/>
    </location>
</feature>
<proteinExistence type="predicted"/>
<sequence>MFMLQEKLGKFVEGRRFQGFVMVLIITNAVTLGLETMPGVMAVAGDWLHLFDKAVLAVFVFEILGKLIYRRARFFLDGWNIFDFVIVGIALIPASGPLAVLRSLRVLRAFRLLSVVPSMRRVVQALLLAIPGIGSVGLLILLIFYVGSVISTKIFGAAFPEWFGTIGASMYTLFQVMTLESWSMGIARPVLEQFPHAWIFFIPFILVTSFTVLNLFIGIIVDAMQSQHLAEQKELDAQLDAQMDAQTRAMHADSVALEKRLDGLMTEIADIKRLLAQRDRQS</sequence>
<gene>
    <name evidence="7" type="ORF">EOI86_13795</name>
</gene>
<dbReference type="EMBL" id="SADE01000002">
    <property type="protein sequence ID" value="RVU36283.1"/>
    <property type="molecule type" value="Genomic_DNA"/>
</dbReference>
<dbReference type="GO" id="GO:0001518">
    <property type="term" value="C:voltage-gated sodium channel complex"/>
    <property type="evidence" value="ECO:0007669"/>
    <property type="project" value="TreeGrafter"/>
</dbReference>
<comment type="subcellular location">
    <subcellularLocation>
        <location evidence="1">Membrane</location>
        <topology evidence="1">Multi-pass membrane protein</topology>
    </subcellularLocation>
</comment>
<dbReference type="Proteomes" id="UP000287447">
    <property type="component" value="Unassembled WGS sequence"/>
</dbReference>
<feature type="transmembrane region" description="Helical" evidence="5">
    <location>
        <begin position="81"/>
        <end position="102"/>
    </location>
</feature>
<evidence type="ECO:0000256" key="1">
    <source>
        <dbReference type="ARBA" id="ARBA00004141"/>
    </source>
</evidence>
<evidence type="ECO:0000256" key="3">
    <source>
        <dbReference type="ARBA" id="ARBA00022989"/>
    </source>
</evidence>
<accession>A0A3S2Z8P5</accession>
<reference evidence="8" key="1">
    <citation type="submission" date="2019-01" db="EMBL/GenBank/DDBJ databases">
        <title>Gri0909 isolated from a small marine red alga.</title>
        <authorList>
            <person name="Kim J."/>
            <person name="Jeong S.E."/>
            <person name="Jeon C.O."/>
        </authorList>
    </citation>
    <scope>NUCLEOTIDE SEQUENCE [LARGE SCALE GENOMIC DNA]</scope>
    <source>
        <strain evidence="8">Gri0909</strain>
    </source>
</reference>
<evidence type="ECO:0000313" key="7">
    <source>
        <dbReference type="EMBL" id="RVU36283.1"/>
    </source>
</evidence>
<dbReference type="AlphaFoldDB" id="A0A3S2Z8P5"/>
<keyword evidence="4 5" id="KW-0472">Membrane</keyword>
<name>A0A3S2Z8P5_9PROT</name>